<keyword evidence="1" id="KW-0493">Microtubule</keyword>
<dbReference type="Gene3D" id="3.40.850.10">
    <property type="entry name" value="Kinesin motor domain"/>
    <property type="match status" value="2"/>
</dbReference>
<reference evidence="9 10" key="1">
    <citation type="submission" date="2011-07" db="EMBL/GenBank/DDBJ databases">
        <authorList>
            <person name="Coyne R."/>
            <person name="Brami D."/>
            <person name="Johnson J."/>
            <person name="Hostetler J."/>
            <person name="Hannick L."/>
            <person name="Clark T."/>
            <person name="Cassidy-Hanley D."/>
            <person name="Inman J."/>
        </authorList>
    </citation>
    <scope>NUCLEOTIDE SEQUENCE [LARGE SCALE GENOMIC DNA]</scope>
    <source>
        <strain evidence="9 10">G5</strain>
    </source>
</reference>
<evidence type="ECO:0000256" key="7">
    <source>
        <dbReference type="PROSITE-ProRule" id="PRU00283"/>
    </source>
</evidence>
<organism evidence="9 10">
    <name type="scientific">Ichthyophthirius multifiliis</name>
    <name type="common">White spot disease agent</name>
    <name type="synonym">Ich</name>
    <dbReference type="NCBI Taxonomy" id="5932"/>
    <lineage>
        <taxon>Eukaryota</taxon>
        <taxon>Sar</taxon>
        <taxon>Alveolata</taxon>
        <taxon>Ciliophora</taxon>
        <taxon>Intramacronucleata</taxon>
        <taxon>Oligohymenophorea</taxon>
        <taxon>Hymenostomatida</taxon>
        <taxon>Ophryoglenina</taxon>
        <taxon>Ichthyophthirius</taxon>
    </lineage>
</organism>
<keyword evidence="5 7" id="KW-0505">Motor protein</keyword>
<dbReference type="InParanoid" id="G0QWR1"/>
<dbReference type="PRINTS" id="PR00380">
    <property type="entry name" value="KINESINHEAVY"/>
</dbReference>
<gene>
    <name evidence="9" type="ORF">IMG5_134380</name>
</gene>
<evidence type="ECO:0000256" key="3">
    <source>
        <dbReference type="ARBA" id="ARBA00022840"/>
    </source>
</evidence>
<dbReference type="InterPro" id="IPR001752">
    <property type="entry name" value="Kinesin_motor_dom"/>
</dbReference>
<dbReference type="InterPro" id="IPR036961">
    <property type="entry name" value="Kinesin_motor_dom_sf"/>
</dbReference>
<dbReference type="STRING" id="857967.G0QWR1"/>
<dbReference type="SMART" id="SM00129">
    <property type="entry name" value="KISc"/>
    <property type="match status" value="1"/>
</dbReference>
<evidence type="ECO:0000256" key="6">
    <source>
        <dbReference type="ARBA" id="ARBA00034488"/>
    </source>
</evidence>
<evidence type="ECO:0000259" key="8">
    <source>
        <dbReference type="PROSITE" id="PS50067"/>
    </source>
</evidence>
<dbReference type="InterPro" id="IPR019821">
    <property type="entry name" value="Kinesin_motor_CS"/>
</dbReference>
<dbReference type="GO" id="GO:0005874">
    <property type="term" value="C:microtubule"/>
    <property type="evidence" value="ECO:0007669"/>
    <property type="project" value="UniProtKB-KW"/>
</dbReference>
<evidence type="ECO:0000313" key="9">
    <source>
        <dbReference type="EMBL" id="EGR30348.1"/>
    </source>
</evidence>
<dbReference type="AlphaFoldDB" id="G0QWR1"/>
<dbReference type="PROSITE" id="PS00411">
    <property type="entry name" value="KINESIN_MOTOR_1"/>
    <property type="match status" value="1"/>
</dbReference>
<dbReference type="InterPro" id="IPR044986">
    <property type="entry name" value="KIF15/KIN-12"/>
</dbReference>
<dbReference type="PANTHER" id="PTHR37739">
    <property type="entry name" value="KINESIN-LIKE PROTEIN KIN-12D"/>
    <property type="match status" value="1"/>
</dbReference>
<dbReference type="Proteomes" id="UP000008983">
    <property type="component" value="Unassembled WGS sequence"/>
</dbReference>
<evidence type="ECO:0000256" key="4">
    <source>
        <dbReference type="ARBA" id="ARBA00023054"/>
    </source>
</evidence>
<keyword evidence="3 7" id="KW-0067">ATP-binding</keyword>
<dbReference type="PANTHER" id="PTHR37739:SF8">
    <property type="entry name" value="KINESIN-LIKE PROTEIN KIN-12D"/>
    <property type="match status" value="1"/>
</dbReference>
<dbReference type="GO" id="GO:0005524">
    <property type="term" value="F:ATP binding"/>
    <property type="evidence" value="ECO:0007669"/>
    <property type="project" value="UniProtKB-UniRule"/>
</dbReference>
<comment type="similarity">
    <text evidence="6">Belongs to the TRAFAC class myosin-kinesin ATPase superfamily. Kinesin family. KIN-12 subfamily.</text>
</comment>
<evidence type="ECO:0000256" key="5">
    <source>
        <dbReference type="ARBA" id="ARBA00023175"/>
    </source>
</evidence>
<dbReference type="GO" id="GO:0007018">
    <property type="term" value="P:microtubule-based movement"/>
    <property type="evidence" value="ECO:0007669"/>
    <property type="project" value="InterPro"/>
</dbReference>
<dbReference type="RefSeq" id="XP_004031935.1">
    <property type="nucleotide sequence ID" value="XM_004031887.1"/>
</dbReference>
<dbReference type="SUPFAM" id="SSF52540">
    <property type="entry name" value="P-loop containing nucleoside triphosphate hydrolases"/>
    <property type="match status" value="1"/>
</dbReference>
<dbReference type="EMBL" id="GL984009">
    <property type="protein sequence ID" value="EGR30348.1"/>
    <property type="molecule type" value="Genomic_DNA"/>
</dbReference>
<dbReference type="GO" id="GO:0003777">
    <property type="term" value="F:microtubule motor activity"/>
    <property type="evidence" value="ECO:0007669"/>
    <property type="project" value="InterPro"/>
</dbReference>
<feature type="binding site" evidence="7">
    <location>
        <begin position="17"/>
        <end position="24"/>
    </location>
    <ligand>
        <name>ATP</name>
        <dbReference type="ChEBI" id="CHEBI:30616"/>
    </ligand>
</feature>
<dbReference type="OMA" id="ANEGYAN"/>
<protein>
    <submittedName>
        <fullName evidence="9">Kinesin motor domain protein</fullName>
    </submittedName>
</protein>
<feature type="domain" description="Kinesin motor" evidence="8">
    <location>
        <begin position="1"/>
        <end position="190"/>
    </location>
</feature>
<dbReference type="GeneID" id="14906456"/>
<evidence type="ECO:0000256" key="1">
    <source>
        <dbReference type="ARBA" id="ARBA00022701"/>
    </source>
</evidence>
<evidence type="ECO:0000256" key="2">
    <source>
        <dbReference type="ARBA" id="ARBA00022741"/>
    </source>
</evidence>
<proteinExistence type="inferred from homology"/>
<dbReference type="GO" id="GO:0008017">
    <property type="term" value="F:microtubule binding"/>
    <property type="evidence" value="ECO:0007669"/>
    <property type="project" value="InterPro"/>
</dbReference>
<dbReference type="OrthoDB" id="3176171at2759"/>
<dbReference type="PROSITE" id="PS50067">
    <property type="entry name" value="KINESIN_MOTOR_2"/>
    <property type="match status" value="1"/>
</dbReference>
<dbReference type="Pfam" id="PF00225">
    <property type="entry name" value="Kinesin"/>
    <property type="match status" value="2"/>
</dbReference>
<keyword evidence="4" id="KW-0175">Coiled coil</keyword>
<sequence length="190" mass="21772">MSLTWFEGYNACIFAYGQTGAGKTYTMLGQNYQNLNIENESRGLQPRVFEYIFNILEQLKTSNLQNEYIITCNYFEIYNEQIIDLLADQQKINTNARLQIREDISKGVYVDNLSEEQNSKLHFVDLAGSERQKSTGAVGERLKEASNINKSLTVLGQVINALVENSNGRTRHVPYRDMKPVVNFKKLCQL</sequence>
<name>G0QWR1_ICHMU</name>
<accession>G0QWR1</accession>
<keyword evidence="2 7" id="KW-0547">Nucleotide-binding</keyword>
<keyword evidence="10" id="KW-1185">Reference proteome</keyword>
<dbReference type="InterPro" id="IPR027417">
    <property type="entry name" value="P-loop_NTPase"/>
</dbReference>
<evidence type="ECO:0000313" key="10">
    <source>
        <dbReference type="Proteomes" id="UP000008983"/>
    </source>
</evidence>